<name>A0A317SXC6_9PEZI</name>
<protein>
    <submittedName>
        <fullName evidence="2">Uncharacterized protein</fullName>
    </submittedName>
</protein>
<dbReference type="AlphaFoldDB" id="A0A317SXC6"/>
<feature type="compositionally biased region" description="Low complexity" evidence="1">
    <location>
        <begin position="260"/>
        <end position="269"/>
    </location>
</feature>
<sequence>MSQRSDTNLQRTLHAQIQSEHEMADGNLTVAETNKYTVSSTVFGSWERFKGRLRGSLPEWSAEAVLGERPGRDILEKIGKEGSLVNTSRGGDTTPAENSGLVAPEPRYPLLRHTSAPSIIGENRLAGPPESLPKANRRAYSFSINGIGSVFPFPSEAARTASPPASMYELTEFLHPDIPLSKNSPETWLPCPRIPKNSPILSHFEETAPRPKIPHVVDVTERPRGSASSFPSERGWWNYFYRGGCGSSHATAQSREEAAARAPEPTLPLTDHDRWSMDVEAANTPHTPLTEKALQKHQKRLRYKARMSKLRVILQRAWG</sequence>
<gene>
    <name evidence="2" type="ORF">C7212DRAFT_363066</name>
</gene>
<dbReference type="EMBL" id="PYWC01000017">
    <property type="protein sequence ID" value="PWW78127.1"/>
    <property type="molecule type" value="Genomic_DNA"/>
</dbReference>
<evidence type="ECO:0000256" key="1">
    <source>
        <dbReference type="SAM" id="MobiDB-lite"/>
    </source>
</evidence>
<reference evidence="2 3" key="1">
    <citation type="submission" date="2018-03" db="EMBL/GenBank/DDBJ databases">
        <title>Genomes of Pezizomycetes fungi and the evolution of truffles.</title>
        <authorList>
            <person name="Murat C."/>
            <person name="Payen T."/>
            <person name="Noel B."/>
            <person name="Kuo A."/>
            <person name="Martin F.M."/>
        </authorList>
    </citation>
    <scope>NUCLEOTIDE SEQUENCE [LARGE SCALE GENOMIC DNA]</scope>
    <source>
        <strain evidence="2">091103-1</strain>
    </source>
</reference>
<evidence type="ECO:0000313" key="2">
    <source>
        <dbReference type="EMBL" id="PWW78127.1"/>
    </source>
</evidence>
<organism evidence="2 3">
    <name type="scientific">Tuber magnatum</name>
    <name type="common">white Piedmont truffle</name>
    <dbReference type="NCBI Taxonomy" id="42249"/>
    <lineage>
        <taxon>Eukaryota</taxon>
        <taxon>Fungi</taxon>
        <taxon>Dikarya</taxon>
        <taxon>Ascomycota</taxon>
        <taxon>Pezizomycotina</taxon>
        <taxon>Pezizomycetes</taxon>
        <taxon>Pezizales</taxon>
        <taxon>Tuberaceae</taxon>
        <taxon>Tuber</taxon>
    </lineage>
</organism>
<keyword evidence="3" id="KW-1185">Reference proteome</keyword>
<feature type="region of interest" description="Disordered" evidence="1">
    <location>
        <begin position="83"/>
        <end position="108"/>
    </location>
</feature>
<accession>A0A317SXC6</accession>
<dbReference type="Proteomes" id="UP000246991">
    <property type="component" value="Unassembled WGS sequence"/>
</dbReference>
<evidence type="ECO:0000313" key="3">
    <source>
        <dbReference type="Proteomes" id="UP000246991"/>
    </source>
</evidence>
<comment type="caution">
    <text evidence="2">The sequence shown here is derived from an EMBL/GenBank/DDBJ whole genome shotgun (WGS) entry which is preliminary data.</text>
</comment>
<dbReference type="OrthoDB" id="5377216at2759"/>
<proteinExistence type="predicted"/>
<feature type="compositionally biased region" description="Polar residues" evidence="1">
    <location>
        <begin position="84"/>
        <end position="97"/>
    </location>
</feature>
<feature type="region of interest" description="Disordered" evidence="1">
    <location>
        <begin position="251"/>
        <end position="271"/>
    </location>
</feature>